<keyword evidence="8" id="KW-1185">Reference proteome</keyword>
<comment type="similarity">
    <text evidence="1 5">Belongs to the peptidase S41A family.</text>
</comment>
<evidence type="ECO:0000256" key="4">
    <source>
        <dbReference type="ARBA" id="ARBA00022825"/>
    </source>
</evidence>
<dbReference type="InterPro" id="IPR004447">
    <property type="entry name" value="Peptidase_S41A"/>
</dbReference>
<dbReference type="PANTHER" id="PTHR32060:SF30">
    <property type="entry name" value="CARBOXY-TERMINAL PROCESSING PROTEASE CTPA"/>
    <property type="match status" value="1"/>
</dbReference>
<reference evidence="8" key="1">
    <citation type="journal article" date="2019" name="Int. J. Syst. Evol. Microbiol.">
        <title>The Global Catalogue of Microorganisms (GCM) 10K type strain sequencing project: providing services to taxonomists for standard genome sequencing and annotation.</title>
        <authorList>
            <consortium name="The Broad Institute Genomics Platform"/>
            <consortium name="The Broad Institute Genome Sequencing Center for Infectious Disease"/>
            <person name="Wu L."/>
            <person name="Ma J."/>
        </authorList>
    </citation>
    <scope>NUCLEOTIDE SEQUENCE [LARGE SCALE GENOMIC DNA]</scope>
    <source>
        <strain evidence="8">JCM 18200</strain>
    </source>
</reference>
<dbReference type="Pfam" id="PF17820">
    <property type="entry name" value="PDZ_6"/>
    <property type="match status" value="1"/>
</dbReference>
<dbReference type="Gene3D" id="2.30.42.10">
    <property type="match status" value="1"/>
</dbReference>
<dbReference type="SUPFAM" id="SSF50156">
    <property type="entry name" value="PDZ domain-like"/>
    <property type="match status" value="1"/>
</dbReference>
<dbReference type="InterPro" id="IPR029045">
    <property type="entry name" value="ClpP/crotonase-like_dom_sf"/>
</dbReference>
<gene>
    <name evidence="7" type="ORF">GCM10023231_19130</name>
</gene>
<organism evidence="7 8">
    <name type="scientific">Olivibacter ginsenosidimutans</name>
    <dbReference type="NCBI Taxonomy" id="1176537"/>
    <lineage>
        <taxon>Bacteria</taxon>
        <taxon>Pseudomonadati</taxon>
        <taxon>Bacteroidota</taxon>
        <taxon>Sphingobacteriia</taxon>
        <taxon>Sphingobacteriales</taxon>
        <taxon>Sphingobacteriaceae</taxon>
        <taxon>Olivibacter</taxon>
    </lineage>
</organism>
<name>A0ABP9B9A6_9SPHI</name>
<dbReference type="SMART" id="SM00228">
    <property type="entry name" value="PDZ"/>
    <property type="match status" value="1"/>
</dbReference>
<dbReference type="PROSITE" id="PS50106">
    <property type="entry name" value="PDZ"/>
    <property type="match status" value="1"/>
</dbReference>
<evidence type="ECO:0000256" key="2">
    <source>
        <dbReference type="ARBA" id="ARBA00022670"/>
    </source>
</evidence>
<accession>A0ABP9B9A6</accession>
<dbReference type="Gene3D" id="3.30.750.44">
    <property type="match status" value="1"/>
</dbReference>
<feature type="domain" description="PDZ" evidence="6">
    <location>
        <begin position="96"/>
        <end position="158"/>
    </location>
</feature>
<dbReference type="SMART" id="SM00245">
    <property type="entry name" value="TSPc"/>
    <property type="match status" value="1"/>
</dbReference>
<evidence type="ECO:0000259" key="6">
    <source>
        <dbReference type="PROSITE" id="PS50106"/>
    </source>
</evidence>
<dbReference type="InterPro" id="IPR005151">
    <property type="entry name" value="Tail-specific_protease"/>
</dbReference>
<dbReference type="InterPro" id="IPR001478">
    <property type="entry name" value="PDZ"/>
</dbReference>
<comment type="caution">
    <text evidence="7">The sequence shown here is derived from an EMBL/GenBank/DDBJ whole genome shotgun (WGS) entry which is preliminary data.</text>
</comment>
<dbReference type="Pfam" id="PF03572">
    <property type="entry name" value="Peptidase_S41"/>
    <property type="match status" value="1"/>
</dbReference>
<dbReference type="Gene3D" id="3.90.226.10">
    <property type="entry name" value="2-enoyl-CoA Hydratase, Chain A, domain 1"/>
    <property type="match status" value="1"/>
</dbReference>
<dbReference type="SUPFAM" id="SSF52096">
    <property type="entry name" value="ClpP/crotonase"/>
    <property type="match status" value="1"/>
</dbReference>
<proteinExistence type="inferred from homology"/>
<keyword evidence="4 5" id="KW-0720">Serine protease</keyword>
<keyword evidence="2 5" id="KW-0645">Protease</keyword>
<dbReference type="CDD" id="cd06782">
    <property type="entry name" value="cpPDZ_CPP-like"/>
    <property type="match status" value="1"/>
</dbReference>
<keyword evidence="3 5" id="KW-0378">Hydrolase</keyword>
<dbReference type="Proteomes" id="UP001501411">
    <property type="component" value="Unassembled WGS sequence"/>
</dbReference>
<protein>
    <submittedName>
        <fullName evidence="7">S41 family peptidase</fullName>
    </submittedName>
</protein>
<dbReference type="EMBL" id="BAABIQ010000030">
    <property type="protein sequence ID" value="GAA4791388.1"/>
    <property type="molecule type" value="Genomic_DNA"/>
</dbReference>
<dbReference type="InterPro" id="IPR041489">
    <property type="entry name" value="PDZ_6"/>
</dbReference>
<evidence type="ECO:0000313" key="7">
    <source>
        <dbReference type="EMBL" id="GAA4791388.1"/>
    </source>
</evidence>
<dbReference type="RefSeq" id="WP_345231541.1">
    <property type="nucleotide sequence ID" value="NZ_BAABIQ010000030.1"/>
</dbReference>
<evidence type="ECO:0000256" key="5">
    <source>
        <dbReference type="RuleBase" id="RU004404"/>
    </source>
</evidence>
<dbReference type="NCBIfam" id="TIGR00225">
    <property type="entry name" value="prc"/>
    <property type="match status" value="1"/>
</dbReference>
<evidence type="ECO:0000313" key="8">
    <source>
        <dbReference type="Proteomes" id="UP001501411"/>
    </source>
</evidence>
<dbReference type="PANTHER" id="PTHR32060">
    <property type="entry name" value="TAIL-SPECIFIC PROTEASE"/>
    <property type="match status" value="1"/>
</dbReference>
<evidence type="ECO:0000256" key="3">
    <source>
        <dbReference type="ARBA" id="ARBA00022801"/>
    </source>
</evidence>
<evidence type="ECO:0000256" key="1">
    <source>
        <dbReference type="ARBA" id="ARBA00009179"/>
    </source>
</evidence>
<sequence length="540" mass="59852">MSPETRKNLLTAATYAGVLFLGLLLGQSFVNENAKSKTGVVPSVLIDKNGKLQRLMQIVNDEYVDVVGIDTLQDFAIKEVLSHLDPHSTYMPPTLAKTIGEDLNGSFDGIGLEYYRLRDTLMVTSLTVGGPAEQAGVQMGDKLIGVDDKPISGVHMDEQEVAARVRGKRGSIVNLWVNRKGVDLAHPIKVTRNKITVSSIDAAYIIDTAIAYIKIKRFGAQTADDFRKNLSRMKQYGVNKLILDLRENSGGYLRSATALASEFFKEKKLLVYTQGAHEPKTAYYSSGNGIFDKGKLAILIDERSASASEIVAGAVQDLDRGLVIGRRSFGKGLVQDQYNFDDGSAVNLTIARYYTPSGRSIQKSYKDGFDNYFNEINRRYVSGELTNNREGTPIVDTSIFKGLLYHTSAGRPIYGGGGIMPDIYVPLDTLGINSFYKKVVKASLINDYVYSNLVNTPPDFSIDHYSEHYQLPKDTYTNFVKLAKEKGIDVNFAEARVSRKLIESDMKALVARFFFGGEAYFKIRNRSDHLLVRAIEALKS</sequence>
<dbReference type="InterPro" id="IPR036034">
    <property type="entry name" value="PDZ_sf"/>
</dbReference>
<dbReference type="CDD" id="cd07560">
    <property type="entry name" value="Peptidase_S41_CPP"/>
    <property type="match status" value="1"/>
</dbReference>